<keyword evidence="10" id="KW-1185">Reference proteome</keyword>
<feature type="transmembrane region" description="Helical" evidence="8">
    <location>
        <begin position="162"/>
        <end position="180"/>
    </location>
</feature>
<dbReference type="Proteomes" id="UP000191153">
    <property type="component" value="Unassembled WGS sequence"/>
</dbReference>
<dbReference type="OrthoDB" id="9801058at2"/>
<keyword evidence="6 8" id="KW-1133">Transmembrane helix</keyword>
<dbReference type="InterPro" id="IPR002781">
    <property type="entry name" value="TM_pro_TauE-like"/>
</dbReference>
<keyword evidence="4 8" id="KW-1003">Cell membrane</keyword>
<feature type="transmembrane region" description="Helical" evidence="8">
    <location>
        <begin position="216"/>
        <end position="233"/>
    </location>
</feature>
<reference evidence="9 10" key="1">
    <citation type="submission" date="2017-02" db="EMBL/GenBank/DDBJ databases">
        <authorList>
            <person name="Peterson S.W."/>
        </authorList>
    </citation>
    <scope>NUCLEOTIDE SEQUENCE [LARGE SCALE GENOMIC DNA]</scope>
    <source>
        <strain evidence="9 10">ATCC 700028</strain>
    </source>
</reference>
<dbReference type="PANTHER" id="PTHR30269:SF37">
    <property type="entry name" value="MEMBRANE TRANSPORTER PROTEIN"/>
    <property type="match status" value="1"/>
</dbReference>
<evidence type="ECO:0000256" key="7">
    <source>
        <dbReference type="ARBA" id="ARBA00023136"/>
    </source>
</evidence>
<keyword evidence="3" id="KW-0813">Transport</keyword>
<evidence type="ECO:0000256" key="5">
    <source>
        <dbReference type="ARBA" id="ARBA00022692"/>
    </source>
</evidence>
<feature type="transmembrane region" description="Helical" evidence="8">
    <location>
        <begin position="93"/>
        <end position="111"/>
    </location>
</feature>
<feature type="transmembrane region" description="Helical" evidence="8">
    <location>
        <begin position="123"/>
        <end position="147"/>
    </location>
</feature>
<dbReference type="GO" id="GO:0005886">
    <property type="term" value="C:plasma membrane"/>
    <property type="evidence" value="ECO:0007669"/>
    <property type="project" value="UniProtKB-SubCell"/>
</dbReference>
<evidence type="ECO:0000256" key="1">
    <source>
        <dbReference type="ARBA" id="ARBA00004651"/>
    </source>
</evidence>
<sequence length="234" mass="26872">MEELLILIITGLGIGMSLMGVSTSIIFSPLIVWAYGSKLGNGIMIIPYFIADIYITYKYRKDFNVKDTLKLVPFAFLGMILAIFLIPYISEEIFSKILGILIIITNLLFFIKNYEKKFKKFASFFGFFGGLSSYLANISGPIFNIYFLSLNKNQKNFIGNRALFFTFLNFIKLFLYFFIYKNISTYTLSRSLITIPFLFLGIFSTGFFLKKISSETFSKIIVFLSLIIAIYLLI</sequence>
<evidence type="ECO:0000256" key="4">
    <source>
        <dbReference type="ARBA" id="ARBA00022475"/>
    </source>
</evidence>
<evidence type="ECO:0000313" key="10">
    <source>
        <dbReference type="Proteomes" id="UP000191153"/>
    </source>
</evidence>
<name>A0A1T4NE98_9FUSO</name>
<dbReference type="PANTHER" id="PTHR30269">
    <property type="entry name" value="TRANSMEMBRANE PROTEIN YFCA"/>
    <property type="match status" value="1"/>
</dbReference>
<evidence type="ECO:0000313" key="9">
    <source>
        <dbReference type="EMBL" id="SJZ77435.1"/>
    </source>
</evidence>
<feature type="transmembrane region" description="Helical" evidence="8">
    <location>
        <begin position="192"/>
        <end position="210"/>
    </location>
</feature>
<organism evidence="9 10">
    <name type="scientific">Cetobacterium ceti</name>
    <dbReference type="NCBI Taxonomy" id="180163"/>
    <lineage>
        <taxon>Bacteria</taxon>
        <taxon>Fusobacteriati</taxon>
        <taxon>Fusobacteriota</taxon>
        <taxon>Fusobacteriia</taxon>
        <taxon>Fusobacteriales</taxon>
        <taxon>Fusobacteriaceae</taxon>
        <taxon>Cetobacterium</taxon>
    </lineage>
</organism>
<keyword evidence="7 8" id="KW-0472">Membrane</keyword>
<proteinExistence type="inferred from homology"/>
<dbReference type="AlphaFoldDB" id="A0A1T4NE98"/>
<dbReference type="InterPro" id="IPR052017">
    <property type="entry name" value="TSUP"/>
</dbReference>
<accession>A0A1T4NE98</accession>
<evidence type="ECO:0000256" key="3">
    <source>
        <dbReference type="ARBA" id="ARBA00022448"/>
    </source>
</evidence>
<feature type="transmembrane region" description="Helical" evidence="8">
    <location>
        <begin position="69"/>
        <end position="87"/>
    </location>
</feature>
<feature type="transmembrane region" description="Helical" evidence="8">
    <location>
        <begin position="39"/>
        <end position="57"/>
    </location>
</feature>
<protein>
    <recommendedName>
        <fullName evidence="8">Probable membrane transporter protein</fullName>
    </recommendedName>
</protein>
<dbReference type="EMBL" id="FUWX01000010">
    <property type="protein sequence ID" value="SJZ77435.1"/>
    <property type="molecule type" value="Genomic_DNA"/>
</dbReference>
<comment type="similarity">
    <text evidence="2 8">Belongs to the 4-toluene sulfonate uptake permease (TSUP) (TC 2.A.102) family.</text>
</comment>
<evidence type="ECO:0000256" key="8">
    <source>
        <dbReference type="RuleBase" id="RU363041"/>
    </source>
</evidence>
<gene>
    <name evidence="9" type="ORF">SAMN02745174_01515</name>
</gene>
<evidence type="ECO:0000256" key="6">
    <source>
        <dbReference type="ARBA" id="ARBA00022989"/>
    </source>
</evidence>
<evidence type="ECO:0000256" key="2">
    <source>
        <dbReference type="ARBA" id="ARBA00009142"/>
    </source>
</evidence>
<feature type="transmembrane region" description="Helical" evidence="8">
    <location>
        <begin position="7"/>
        <end position="33"/>
    </location>
</feature>
<dbReference type="Pfam" id="PF01925">
    <property type="entry name" value="TauE"/>
    <property type="match status" value="1"/>
</dbReference>
<comment type="subcellular location">
    <subcellularLocation>
        <location evidence="1 8">Cell membrane</location>
        <topology evidence="1 8">Multi-pass membrane protein</topology>
    </subcellularLocation>
</comment>
<keyword evidence="5 8" id="KW-0812">Transmembrane</keyword>
<dbReference type="RefSeq" id="WP_078694002.1">
    <property type="nucleotide sequence ID" value="NZ_FUWX01000010.1"/>
</dbReference>